<evidence type="ECO:0000313" key="3">
    <source>
        <dbReference type="Proteomes" id="UP000828390"/>
    </source>
</evidence>
<dbReference type="EMBL" id="JAIWYP010000004">
    <property type="protein sequence ID" value="KAH3829642.1"/>
    <property type="molecule type" value="Genomic_DNA"/>
</dbReference>
<dbReference type="Proteomes" id="UP000828390">
    <property type="component" value="Unassembled WGS sequence"/>
</dbReference>
<reference evidence="2" key="1">
    <citation type="journal article" date="2019" name="bioRxiv">
        <title>The Genome of the Zebra Mussel, Dreissena polymorpha: A Resource for Invasive Species Research.</title>
        <authorList>
            <person name="McCartney M.A."/>
            <person name="Auch B."/>
            <person name="Kono T."/>
            <person name="Mallez S."/>
            <person name="Zhang Y."/>
            <person name="Obille A."/>
            <person name="Becker A."/>
            <person name="Abrahante J.E."/>
            <person name="Garbe J."/>
            <person name="Badalamenti J.P."/>
            <person name="Herman A."/>
            <person name="Mangelson H."/>
            <person name="Liachko I."/>
            <person name="Sullivan S."/>
            <person name="Sone E.D."/>
            <person name="Koren S."/>
            <person name="Silverstein K.A.T."/>
            <person name="Beckman K.B."/>
            <person name="Gohl D.M."/>
        </authorList>
    </citation>
    <scope>NUCLEOTIDE SEQUENCE</scope>
    <source>
        <strain evidence="2">Duluth1</strain>
        <tissue evidence="2">Whole animal</tissue>
    </source>
</reference>
<dbReference type="AlphaFoldDB" id="A0A9D4K242"/>
<reference evidence="2" key="2">
    <citation type="submission" date="2020-11" db="EMBL/GenBank/DDBJ databases">
        <authorList>
            <person name="McCartney M.A."/>
            <person name="Auch B."/>
            <person name="Kono T."/>
            <person name="Mallez S."/>
            <person name="Becker A."/>
            <person name="Gohl D.M."/>
            <person name="Silverstein K.A.T."/>
            <person name="Koren S."/>
            <person name="Bechman K.B."/>
            <person name="Herman A."/>
            <person name="Abrahante J.E."/>
            <person name="Garbe J."/>
        </authorList>
    </citation>
    <scope>NUCLEOTIDE SEQUENCE</scope>
    <source>
        <strain evidence="2">Duluth1</strain>
        <tissue evidence="2">Whole animal</tissue>
    </source>
</reference>
<keyword evidence="3" id="KW-1185">Reference proteome</keyword>
<evidence type="ECO:0000256" key="1">
    <source>
        <dbReference type="SAM" id="MobiDB-lite"/>
    </source>
</evidence>
<sequence>MPVTEDTPIMEGAAMPPKADTPPLMNTKADGDVQDHDASKPELPANNDMEAEGGATDSVEKELADNDLKAVGGADDSAENEPADNDLQAAAGADNSAENKPADNDLQAEGVAEDIAENEIITGEEENSVLFMSQL</sequence>
<organism evidence="2 3">
    <name type="scientific">Dreissena polymorpha</name>
    <name type="common">Zebra mussel</name>
    <name type="synonym">Mytilus polymorpha</name>
    <dbReference type="NCBI Taxonomy" id="45954"/>
    <lineage>
        <taxon>Eukaryota</taxon>
        <taxon>Metazoa</taxon>
        <taxon>Spiralia</taxon>
        <taxon>Lophotrochozoa</taxon>
        <taxon>Mollusca</taxon>
        <taxon>Bivalvia</taxon>
        <taxon>Autobranchia</taxon>
        <taxon>Heteroconchia</taxon>
        <taxon>Euheterodonta</taxon>
        <taxon>Imparidentia</taxon>
        <taxon>Neoheterodontei</taxon>
        <taxon>Myida</taxon>
        <taxon>Dreissenoidea</taxon>
        <taxon>Dreissenidae</taxon>
        <taxon>Dreissena</taxon>
    </lineage>
</organism>
<feature type="region of interest" description="Disordered" evidence="1">
    <location>
        <begin position="1"/>
        <end position="115"/>
    </location>
</feature>
<feature type="compositionally biased region" description="Basic and acidic residues" evidence="1">
    <location>
        <begin position="29"/>
        <end position="40"/>
    </location>
</feature>
<gene>
    <name evidence="2" type="ORF">DPMN_102869</name>
</gene>
<feature type="compositionally biased region" description="Basic and acidic residues" evidence="1">
    <location>
        <begin position="58"/>
        <end position="68"/>
    </location>
</feature>
<comment type="caution">
    <text evidence="2">The sequence shown here is derived from an EMBL/GenBank/DDBJ whole genome shotgun (WGS) entry which is preliminary data.</text>
</comment>
<accession>A0A9D4K242</accession>
<evidence type="ECO:0000313" key="2">
    <source>
        <dbReference type="EMBL" id="KAH3829642.1"/>
    </source>
</evidence>
<name>A0A9D4K242_DREPO</name>
<protein>
    <submittedName>
        <fullName evidence="2">Uncharacterized protein</fullName>
    </submittedName>
</protein>
<proteinExistence type="predicted"/>